<evidence type="ECO:0000256" key="1">
    <source>
        <dbReference type="SAM" id="MobiDB-lite"/>
    </source>
</evidence>
<feature type="compositionally biased region" description="Low complexity" evidence="1">
    <location>
        <begin position="886"/>
        <end position="925"/>
    </location>
</feature>
<evidence type="ECO:0008006" key="4">
    <source>
        <dbReference type="Google" id="ProtNLM"/>
    </source>
</evidence>
<feature type="compositionally biased region" description="Polar residues" evidence="1">
    <location>
        <begin position="491"/>
        <end position="501"/>
    </location>
</feature>
<reference evidence="2 3" key="1">
    <citation type="journal article" date="2024" name="Nat. Commun.">
        <title>Phylogenomics reveals the evolutionary origins of lichenization in chlorophyte algae.</title>
        <authorList>
            <person name="Puginier C."/>
            <person name="Libourel C."/>
            <person name="Otte J."/>
            <person name="Skaloud P."/>
            <person name="Haon M."/>
            <person name="Grisel S."/>
            <person name="Petersen M."/>
            <person name="Berrin J.G."/>
            <person name="Delaux P.M."/>
            <person name="Dal Grande F."/>
            <person name="Keller J."/>
        </authorList>
    </citation>
    <scope>NUCLEOTIDE SEQUENCE [LARGE SCALE GENOMIC DNA]</scope>
    <source>
        <strain evidence="2 3">SAG 2145</strain>
    </source>
</reference>
<feature type="compositionally biased region" description="Low complexity" evidence="1">
    <location>
        <begin position="512"/>
        <end position="529"/>
    </location>
</feature>
<gene>
    <name evidence="2" type="ORF">WJX74_004773</name>
</gene>
<dbReference type="Proteomes" id="UP001438707">
    <property type="component" value="Unassembled WGS sequence"/>
</dbReference>
<evidence type="ECO:0000313" key="2">
    <source>
        <dbReference type="EMBL" id="KAK9840172.1"/>
    </source>
</evidence>
<feature type="compositionally biased region" description="Polar residues" evidence="1">
    <location>
        <begin position="413"/>
        <end position="427"/>
    </location>
</feature>
<feature type="compositionally biased region" description="Low complexity" evidence="1">
    <location>
        <begin position="866"/>
        <end position="878"/>
    </location>
</feature>
<feature type="compositionally biased region" description="Pro residues" evidence="1">
    <location>
        <begin position="381"/>
        <end position="391"/>
    </location>
</feature>
<protein>
    <recommendedName>
        <fullName evidence="4">C2H2-type domain-containing protein</fullName>
    </recommendedName>
</protein>
<feature type="compositionally biased region" description="Polar residues" evidence="1">
    <location>
        <begin position="599"/>
        <end position="618"/>
    </location>
</feature>
<feature type="compositionally biased region" description="Pro residues" evidence="1">
    <location>
        <begin position="583"/>
        <end position="596"/>
    </location>
</feature>
<accession>A0AAW1S2V6</accession>
<sequence length="996" mass="104494">MCFEYLGKRSRSILALSVLRSPEDAARRLLRGLQRLGGWMASDSEATGSLPKPRGHDNRGHDNSDAVSMSAGRAAGRTLAALAQLAGEAEGEQGLDCLHCTLPPKGWRTVDREEPSKDTPLYAAYEHVRALLHGHTFPLLLKNQSEDTLLIVRLISNEECSGKFWVCPWCTYAHEGPSALHAHFERRHQGQLDCVSRVAYLRCCVDKHGTVRAFLSGPCIGRFSNPRETSSTSSRAPRIRPAGQAASQAEPTPNAATAGSRRKENASSKAGPAHSCSPSAPVQAAEMGAPQVKQTDLSESPPSWPAKRRRTPGAGTGTSATNQPDNPPSPRASTADGRRMRSLNELQVTSPPSEAVRKYNEEGYFMREEDLEEGPSSGHPGPDPLSQPPPDEAGGVSGMPAPFSTPLDRASTHQDANLVSSPDASKNQGGSKKAGSGTSARGAASQAQTTSQEKAPGGSKQGKQGGAASTPASKLKAKGGVAPKSIKSRKSAGSGSKQKPPSGTPGKRATDSSALQLLQQSQGPSSAGGTHPQHQAPSNGGAQHLQQQQQPTLPIGGATAGAAPAAFQPASATPVQGVKHVPPHPVPQAFPSPQPPHTVSEQGAANPSAASQQWQAGQTLPFPAAPQPHAARPGLPASYLAAQQSQTRPFRPTARRANTPHGPAAPQSRQQGTSSMHPNPQCSLHPAQQLGGNSTPYPSGYQPSLPPPFGAIPPQSASRQSHLEGGPPGRGPPHPPGGHPLHGHPLAVPAAGMPKAPQQWPNAAGPQGPLAPLITGLAMMPPGMGFNPHLGSVPMPMPGPQPPMPIMGGFSGSFPMGPHPAGVNPAMGPHPGMGSPIPTMGRPPATASNHMPSVKLGVRTSHSPVQQQQQQFPQQMQQHQKRKQSHPQLQQQHQAAVGSQQQQQQQQQLQQQQQPQPAAGGSQSGHPECLPQWLMCIPSRPSHSVDVKGTQVLQWPRRCSFIRTLDPAFSVQPLYNQPGLSDSFCQPTIKGIGTKT</sequence>
<feature type="compositionally biased region" description="Low complexity" evidence="1">
    <location>
        <begin position="428"/>
        <end position="458"/>
    </location>
</feature>
<feature type="compositionally biased region" description="Basic and acidic residues" evidence="1">
    <location>
        <begin position="54"/>
        <end position="64"/>
    </location>
</feature>
<proteinExistence type="predicted"/>
<feature type="compositionally biased region" description="Polar residues" evidence="1">
    <location>
        <begin position="292"/>
        <end position="301"/>
    </location>
</feature>
<dbReference type="AlphaFoldDB" id="A0AAW1S2V6"/>
<feature type="compositionally biased region" description="Polar residues" evidence="1">
    <location>
        <begin position="532"/>
        <end position="545"/>
    </location>
</feature>
<keyword evidence="3" id="KW-1185">Reference proteome</keyword>
<evidence type="ECO:0000313" key="3">
    <source>
        <dbReference type="Proteomes" id="UP001438707"/>
    </source>
</evidence>
<feature type="region of interest" description="Disordered" evidence="1">
    <location>
        <begin position="225"/>
        <end position="768"/>
    </location>
</feature>
<comment type="caution">
    <text evidence="2">The sequence shown here is derived from an EMBL/GenBank/DDBJ whole genome shotgun (WGS) entry which is preliminary data.</text>
</comment>
<feature type="region of interest" description="Disordered" evidence="1">
    <location>
        <begin position="832"/>
        <end position="926"/>
    </location>
</feature>
<feature type="compositionally biased region" description="Low complexity" evidence="1">
    <location>
        <begin position="546"/>
        <end position="574"/>
    </location>
</feature>
<feature type="compositionally biased region" description="Polar residues" evidence="1">
    <location>
        <begin position="226"/>
        <end position="235"/>
    </location>
</feature>
<feature type="region of interest" description="Disordered" evidence="1">
    <location>
        <begin position="42"/>
        <end position="67"/>
    </location>
</feature>
<feature type="compositionally biased region" description="Polar residues" evidence="1">
    <location>
        <begin position="667"/>
        <end position="682"/>
    </location>
</feature>
<feature type="compositionally biased region" description="Polar residues" evidence="1">
    <location>
        <begin position="245"/>
        <end position="257"/>
    </location>
</feature>
<dbReference type="EMBL" id="JALJOS010000004">
    <property type="protein sequence ID" value="KAK9840172.1"/>
    <property type="molecule type" value="Genomic_DNA"/>
</dbReference>
<organism evidence="2 3">
    <name type="scientific">Apatococcus lobatus</name>
    <dbReference type="NCBI Taxonomy" id="904363"/>
    <lineage>
        <taxon>Eukaryota</taxon>
        <taxon>Viridiplantae</taxon>
        <taxon>Chlorophyta</taxon>
        <taxon>core chlorophytes</taxon>
        <taxon>Trebouxiophyceae</taxon>
        <taxon>Chlorellales</taxon>
        <taxon>Chlorellaceae</taxon>
        <taxon>Apatococcus</taxon>
    </lineage>
</organism>
<feature type="compositionally biased region" description="Pro residues" evidence="1">
    <location>
        <begin position="729"/>
        <end position="738"/>
    </location>
</feature>
<name>A0AAW1S2V6_9CHLO</name>
<feature type="compositionally biased region" description="Basic and acidic residues" evidence="1">
    <location>
        <begin position="355"/>
        <end position="368"/>
    </location>
</feature>